<feature type="domain" description="DUF6546" evidence="1">
    <location>
        <begin position="317"/>
        <end position="410"/>
    </location>
</feature>
<name>A0AA39U602_9PEZI</name>
<dbReference type="EMBL" id="JAULSR010000008">
    <property type="protein sequence ID" value="KAK0613143.1"/>
    <property type="molecule type" value="Genomic_DNA"/>
</dbReference>
<keyword evidence="3" id="KW-1185">Reference proteome</keyword>
<dbReference type="Proteomes" id="UP001174934">
    <property type="component" value="Unassembled WGS sequence"/>
</dbReference>
<evidence type="ECO:0000313" key="3">
    <source>
        <dbReference type="Proteomes" id="UP001174934"/>
    </source>
</evidence>
<comment type="caution">
    <text evidence="2">The sequence shown here is derived from an EMBL/GenBank/DDBJ whole genome shotgun (WGS) entry which is preliminary data.</text>
</comment>
<organism evidence="2 3">
    <name type="scientific">Bombardia bombarda</name>
    <dbReference type="NCBI Taxonomy" id="252184"/>
    <lineage>
        <taxon>Eukaryota</taxon>
        <taxon>Fungi</taxon>
        <taxon>Dikarya</taxon>
        <taxon>Ascomycota</taxon>
        <taxon>Pezizomycotina</taxon>
        <taxon>Sordariomycetes</taxon>
        <taxon>Sordariomycetidae</taxon>
        <taxon>Sordariales</taxon>
        <taxon>Lasiosphaeriaceae</taxon>
        <taxon>Bombardia</taxon>
    </lineage>
</organism>
<evidence type="ECO:0000259" key="1">
    <source>
        <dbReference type="Pfam" id="PF20183"/>
    </source>
</evidence>
<dbReference type="InterPro" id="IPR046676">
    <property type="entry name" value="DUF6546"/>
</dbReference>
<reference evidence="2" key="1">
    <citation type="submission" date="2023-06" db="EMBL/GenBank/DDBJ databases">
        <title>Genome-scale phylogeny and comparative genomics of the fungal order Sordariales.</title>
        <authorList>
            <consortium name="Lawrence Berkeley National Laboratory"/>
            <person name="Hensen N."/>
            <person name="Bonometti L."/>
            <person name="Westerberg I."/>
            <person name="Brannstrom I.O."/>
            <person name="Guillou S."/>
            <person name="Cros-Aarteil S."/>
            <person name="Calhoun S."/>
            <person name="Haridas S."/>
            <person name="Kuo A."/>
            <person name="Mondo S."/>
            <person name="Pangilinan J."/>
            <person name="Riley R."/>
            <person name="LaButti K."/>
            <person name="Andreopoulos B."/>
            <person name="Lipzen A."/>
            <person name="Chen C."/>
            <person name="Yanf M."/>
            <person name="Daum C."/>
            <person name="Ng V."/>
            <person name="Clum A."/>
            <person name="Steindorff A."/>
            <person name="Ohm R."/>
            <person name="Martin F."/>
            <person name="Silar P."/>
            <person name="Natvig D."/>
            <person name="Lalanne C."/>
            <person name="Gautier V."/>
            <person name="Ament-velasquez S.L."/>
            <person name="Kruys A."/>
            <person name="Hutchinson M.I."/>
            <person name="Powell A.J."/>
            <person name="Barry K."/>
            <person name="Miller A.N."/>
            <person name="Grigoriev I.V."/>
            <person name="Debuchy R."/>
            <person name="Gladieux P."/>
            <person name="Thoren M.H."/>
            <person name="Johannesson H."/>
        </authorList>
    </citation>
    <scope>NUCLEOTIDE SEQUENCE</scope>
    <source>
        <strain evidence="2">SMH3391-2</strain>
    </source>
</reference>
<dbReference type="Pfam" id="PF20183">
    <property type="entry name" value="DUF6546"/>
    <property type="match status" value="1"/>
</dbReference>
<proteinExistence type="predicted"/>
<evidence type="ECO:0000313" key="2">
    <source>
        <dbReference type="EMBL" id="KAK0613143.1"/>
    </source>
</evidence>
<protein>
    <recommendedName>
        <fullName evidence="1">DUF6546 domain-containing protein</fullName>
    </recommendedName>
</protein>
<gene>
    <name evidence="2" type="ORF">B0T17DRAFT_511483</name>
</gene>
<accession>A0AA39U602</accession>
<dbReference type="AlphaFoldDB" id="A0AA39U602"/>
<sequence length="495" mass="55774">MATTEATGWHALPFELRRKILKKVPRAPSFWRDNWPLSNQARFTQTPEIKKAMRMSVYARVCKEWQFIFEEINFRELVLSPSCIREFDLYVRHARRRMVKHIWLRIELPQLYCSACRQYENRSEAVCNSHTFTNAMWEMLKVLSSWPSKGCFGLGDDGPVLELSVHHNATPMRRRMSYPQRQGAGRRARSRSTALAIRRGPEHWTIGSTPLHSRYWSMGRDSFSLAGMAGGDAVALNYDALRPGRARQLPVAPVVKGLIVRRQARRALDVSALCKIAESLPGMDSIGLVHMRRASSSFLDDKYQGYLHRYMQQANLLKTLSIFENYHTEGYSSSSYLENNVTHSIGTALADESRSLENLSIAFVADAAVFFRDFWPAPTNTTTTTTTTTITTTSPPLLDLSRTGVQSLLLSLLPPARRLRSSPLYLDPSSLLPSPHSPSYAAFTEALLSATIQANLSLSTITYKPSWPHLRTLSITSLLLAPPTPLTPPTPKPKP</sequence>